<proteinExistence type="predicted"/>
<accession>A0A3N4L372</accession>
<gene>
    <name evidence="1" type="ORF">P167DRAFT_601826</name>
</gene>
<sequence length="422" mass="46812">MAAAYRAVERIHAPLTHPLVDMNPAIAHKKLYWSSSFQKMQEDMVANTNRDYSDIKTHYPRRRDVDDLIVLNVYTTNSPTPAWGLGPSPLSPLYLHYPAPHPADHTLPKLPMPKVSALQSISTNHAGSDKPAPDRPSMLQYFLDRKDFTTRQSTTTTCVRFLEEYAEWRLIFGPAENAGDSDAVPASEKTLRQKLGLKACATEVTRALGEDTIAARIYATPRVRAVSKARFSSTTPDGGDRSVVAPALYMAGQEISGEPGVILHYSKSADRRRKYWWVWEGSSWSCVYDPDGTTEWREGYRGSGESAARRRERELAEAEAVGCASAGVDDSKDSKRSSTASGVDELNCTVIKLYNSDYPEPVAAIELGAGQMWIQKTIVLETIDVAVAVIFAIVNMERAVRDERAARATNGRKGFIKRHFSL</sequence>
<dbReference type="Proteomes" id="UP000277580">
    <property type="component" value="Unassembled WGS sequence"/>
</dbReference>
<evidence type="ECO:0000313" key="2">
    <source>
        <dbReference type="Proteomes" id="UP000277580"/>
    </source>
</evidence>
<name>A0A3N4L372_9PEZI</name>
<protein>
    <submittedName>
        <fullName evidence="1">Uncharacterized protein</fullName>
    </submittedName>
</protein>
<reference evidence="1 2" key="1">
    <citation type="journal article" date="2018" name="Nat. Ecol. Evol.">
        <title>Pezizomycetes genomes reveal the molecular basis of ectomycorrhizal truffle lifestyle.</title>
        <authorList>
            <person name="Murat C."/>
            <person name="Payen T."/>
            <person name="Noel B."/>
            <person name="Kuo A."/>
            <person name="Morin E."/>
            <person name="Chen J."/>
            <person name="Kohler A."/>
            <person name="Krizsan K."/>
            <person name="Balestrini R."/>
            <person name="Da Silva C."/>
            <person name="Montanini B."/>
            <person name="Hainaut M."/>
            <person name="Levati E."/>
            <person name="Barry K.W."/>
            <person name="Belfiori B."/>
            <person name="Cichocki N."/>
            <person name="Clum A."/>
            <person name="Dockter R.B."/>
            <person name="Fauchery L."/>
            <person name="Guy J."/>
            <person name="Iotti M."/>
            <person name="Le Tacon F."/>
            <person name="Lindquist E.A."/>
            <person name="Lipzen A."/>
            <person name="Malagnac F."/>
            <person name="Mello A."/>
            <person name="Molinier V."/>
            <person name="Miyauchi S."/>
            <person name="Poulain J."/>
            <person name="Riccioni C."/>
            <person name="Rubini A."/>
            <person name="Sitrit Y."/>
            <person name="Splivallo R."/>
            <person name="Traeger S."/>
            <person name="Wang M."/>
            <person name="Zifcakova L."/>
            <person name="Wipf D."/>
            <person name="Zambonelli A."/>
            <person name="Paolocci F."/>
            <person name="Nowrousian M."/>
            <person name="Ottonello S."/>
            <person name="Baldrian P."/>
            <person name="Spatafora J.W."/>
            <person name="Henrissat B."/>
            <person name="Nagy L.G."/>
            <person name="Aury J.M."/>
            <person name="Wincker P."/>
            <person name="Grigoriev I.V."/>
            <person name="Bonfante P."/>
            <person name="Martin F.M."/>
        </authorList>
    </citation>
    <scope>NUCLEOTIDE SEQUENCE [LARGE SCALE GENOMIC DNA]</scope>
    <source>
        <strain evidence="1 2">CCBAS932</strain>
    </source>
</reference>
<keyword evidence="2" id="KW-1185">Reference proteome</keyword>
<dbReference type="OrthoDB" id="5357682at2759"/>
<evidence type="ECO:0000313" key="1">
    <source>
        <dbReference type="EMBL" id="RPB17340.1"/>
    </source>
</evidence>
<dbReference type="EMBL" id="ML119106">
    <property type="protein sequence ID" value="RPB17340.1"/>
    <property type="molecule type" value="Genomic_DNA"/>
</dbReference>
<organism evidence="1 2">
    <name type="scientific">Morchella conica CCBAS932</name>
    <dbReference type="NCBI Taxonomy" id="1392247"/>
    <lineage>
        <taxon>Eukaryota</taxon>
        <taxon>Fungi</taxon>
        <taxon>Dikarya</taxon>
        <taxon>Ascomycota</taxon>
        <taxon>Pezizomycotina</taxon>
        <taxon>Pezizomycetes</taxon>
        <taxon>Pezizales</taxon>
        <taxon>Morchellaceae</taxon>
        <taxon>Morchella</taxon>
    </lineage>
</organism>
<dbReference type="AlphaFoldDB" id="A0A3N4L372"/>
<dbReference type="InParanoid" id="A0A3N4L372"/>